<comment type="subcellular location">
    <subcellularLocation>
        <location evidence="1">Cell membrane</location>
        <topology evidence="1">Multi-pass membrane protein</topology>
    </subcellularLocation>
</comment>
<evidence type="ECO:0000256" key="3">
    <source>
        <dbReference type="ARBA" id="ARBA00009843"/>
    </source>
</evidence>
<feature type="transmembrane region" description="Helical" evidence="10">
    <location>
        <begin position="52"/>
        <end position="71"/>
    </location>
</feature>
<dbReference type="Pfam" id="PF03600">
    <property type="entry name" value="CitMHS"/>
    <property type="match status" value="1"/>
</dbReference>
<dbReference type="OrthoDB" id="9774335at2"/>
<comment type="similarity">
    <text evidence="3">Belongs to the CitM (TC 2.A.11) transporter family.</text>
</comment>
<organism evidence="12 13">
    <name type="scientific">Pedococcus bigeumensis</name>
    <dbReference type="NCBI Taxonomy" id="433644"/>
    <lineage>
        <taxon>Bacteria</taxon>
        <taxon>Bacillati</taxon>
        <taxon>Actinomycetota</taxon>
        <taxon>Actinomycetes</taxon>
        <taxon>Micrococcales</taxon>
        <taxon>Intrasporangiaceae</taxon>
        <taxon>Pedococcus</taxon>
    </lineage>
</organism>
<evidence type="ECO:0000256" key="1">
    <source>
        <dbReference type="ARBA" id="ARBA00004651"/>
    </source>
</evidence>
<feature type="domain" description="Citrate transporter-like" evidence="11">
    <location>
        <begin position="15"/>
        <end position="307"/>
    </location>
</feature>
<evidence type="ECO:0000313" key="13">
    <source>
        <dbReference type="Proteomes" id="UP000317722"/>
    </source>
</evidence>
<dbReference type="GO" id="GO:0005886">
    <property type="term" value="C:plasma membrane"/>
    <property type="evidence" value="ECO:0007669"/>
    <property type="project" value="UniProtKB-SubCell"/>
</dbReference>
<dbReference type="Proteomes" id="UP000317722">
    <property type="component" value="Unassembled WGS sequence"/>
</dbReference>
<evidence type="ECO:0000256" key="8">
    <source>
        <dbReference type="ARBA" id="ARBA00022989"/>
    </source>
</evidence>
<sequence>MNVAELGDVLTRVLPVLVFFVAITVVAEIADAAGVFDVAGHWASRAGRHRTPLLWLLFVLVAVACTIVLSLDTTAVLLTPVGLAIAVQLDISPVPFALTTLWIANTASMLLPVSNLTNLLALHHFEVLGVGHAGYVRLAALPAVAAVVGTVLVLYVLNRRNLHGRYLPDAPPDPHDLVLLRVAAAVCIAVGPLFALGLSPAWVSSVAAVVLVAAAWARNRDLVRHLKVPWQMALAVAALFVVIDAALQLGLQPALASLAGDGTSPSDLARVAGVGALAANGVNNLPAYIALESVTSDAPARLMALLIGVNVAPLVTPWASLATLLWAQRCRARGIHIPVRSLAAQGLLCAVVSAGLALAALVVTT</sequence>
<dbReference type="InterPro" id="IPR000802">
    <property type="entry name" value="Arsenical_pump_ArsB"/>
</dbReference>
<protein>
    <submittedName>
        <fullName evidence="12">Arsenic transporter</fullName>
    </submittedName>
</protein>
<keyword evidence="5" id="KW-1003">Cell membrane</keyword>
<feature type="transmembrane region" description="Helical" evidence="10">
    <location>
        <begin position="201"/>
        <end position="218"/>
    </location>
</feature>
<evidence type="ECO:0000256" key="9">
    <source>
        <dbReference type="ARBA" id="ARBA00023136"/>
    </source>
</evidence>
<keyword evidence="7" id="KW-0059">Arsenical resistance</keyword>
<dbReference type="PRINTS" id="PR00758">
    <property type="entry name" value="ARSENICPUMP"/>
</dbReference>
<evidence type="ECO:0000313" key="12">
    <source>
        <dbReference type="EMBL" id="TPG19649.1"/>
    </source>
</evidence>
<accession>A0A502D5G1</accession>
<feature type="transmembrane region" description="Helical" evidence="10">
    <location>
        <begin position="230"/>
        <end position="251"/>
    </location>
</feature>
<evidence type="ECO:0000256" key="10">
    <source>
        <dbReference type="SAM" id="Phobius"/>
    </source>
</evidence>
<comment type="caution">
    <text evidence="12">The sequence shown here is derived from an EMBL/GenBank/DDBJ whole genome shotgun (WGS) entry which is preliminary data.</text>
</comment>
<evidence type="ECO:0000256" key="4">
    <source>
        <dbReference type="ARBA" id="ARBA00022448"/>
    </source>
</evidence>
<dbReference type="RefSeq" id="WP_140737301.1">
    <property type="nucleotide sequence ID" value="NZ_RCZM01000001.1"/>
</dbReference>
<feature type="transmembrane region" description="Helical" evidence="10">
    <location>
        <begin position="302"/>
        <end position="327"/>
    </location>
</feature>
<keyword evidence="9 10" id="KW-0472">Membrane</keyword>
<dbReference type="EMBL" id="RCZM01000001">
    <property type="protein sequence ID" value="TPG19649.1"/>
    <property type="molecule type" value="Genomic_DNA"/>
</dbReference>
<dbReference type="PANTHER" id="PTHR43302:SF5">
    <property type="entry name" value="TRANSPORTER ARSB-RELATED"/>
    <property type="match status" value="1"/>
</dbReference>
<evidence type="ECO:0000259" key="11">
    <source>
        <dbReference type="Pfam" id="PF03600"/>
    </source>
</evidence>
<evidence type="ECO:0000256" key="6">
    <source>
        <dbReference type="ARBA" id="ARBA00022692"/>
    </source>
</evidence>
<proteinExistence type="inferred from homology"/>
<feature type="transmembrane region" description="Helical" evidence="10">
    <location>
        <begin position="135"/>
        <end position="157"/>
    </location>
</feature>
<keyword evidence="4" id="KW-0813">Transport</keyword>
<feature type="transmembrane region" description="Helical" evidence="10">
    <location>
        <begin position="178"/>
        <end position="195"/>
    </location>
</feature>
<dbReference type="PANTHER" id="PTHR43302">
    <property type="entry name" value="TRANSPORTER ARSB-RELATED"/>
    <property type="match status" value="1"/>
</dbReference>
<comment type="similarity">
    <text evidence="2">Belongs to the ArsB family.</text>
</comment>
<evidence type="ECO:0000256" key="2">
    <source>
        <dbReference type="ARBA" id="ARBA00006433"/>
    </source>
</evidence>
<gene>
    <name evidence="12" type="ORF">EAH86_04150</name>
</gene>
<keyword evidence="13" id="KW-1185">Reference proteome</keyword>
<keyword evidence="6 10" id="KW-0812">Transmembrane</keyword>
<dbReference type="GO" id="GO:0046685">
    <property type="term" value="P:response to arsenic-containing substance"/>
    <property type="evidence" value="ECO:0007669"/>
    <property type="project" value="UniProtKB-KW"/>
</dbReference>
<dbReference type="AlphaFoldDB" id="A0A502D5G1"/>
<feature type="transmembrane region" description="Helical" evidence="10">
    <location>
        <begin position="339"/>
        <end position="363"/>
    </location>
</feature>
<evidence type="ECO:0000256" key="7">
    <source>
        <dbReference type="ARBA" id="ARBA00022849"/>
    </source>
</evidence>
<reference evidence="12 13" key="1">
    <citation type="journal article" date="2019" name="Environ. Microbiol.">
        <title>Species interactions and distinct microbial communities in high Arctic permafrost affected cryosols are associated with the CH4 and CO2 gas fluxes.</title>
        <authorList>
            <person name="Altshuler I."/>
            <person name="Hamel J."/>
            <person name="Turney S."/>
            <person name="Magnuson E."/>
            <person name="Levesque R."/>
            <person name="Greer C."/>
            <person name="Whyte L.G."/>
        </authorList>
    </citation>
    <scope>NUCLEOTIDE SEQUENCE [LARGE SCALE GENOMIC DNA]</scope>
    <source>
        <strain evidence="12 13">S9.3A</strain>
    </source>
</reference>
<evidence type="ECO:0000256" key="5">
    <source>
        <dbReference type="ARBA" id="ARBA00022475"/>
    </source>
</evidence>
<dbReference type="InterPro" id="IPR004680">
    <property type="entry name" value="Cit_transptr-like_dom"/>
</dbReference>
<feature type="transmembrane region" description="Helical" evidence="10">
    <location>
        <begin position="16"/>
        <end position="40"/>
    </location>
</feature>
<name>A0A502D5G1_9MICO</name>
<dbReference type="GO" id="GO:0015105">
    <property type="term" value="F:arsenite transmembrane transporter activity"/>
    <property type="evidence" value="ECO:0007669"/>
    <property type="project" value="InterPro"/>
</dbReference>
<keyword evidence="8 10" id="KW-1133">Transmembrane helix</keyword>